<keyword evidence="3 5" id="KW-1133">Transmembrane helix</keyword>
<dbReference type="PANTHER" id="PTHR43359">
    <property type="entry name" value="FORMATE HYDROGENLYASE SUBUNIT 4"/>
    <property type="match status" value="1"/>
</dbReference>
<reference evidence="6" key="1">
    <citation type="journal article" date="2020" name="mSystems">
        <title>Genome- and Community-Level Interaction Insights into Carbon Utilization and Element Cycling Functions of Hydrothermarchaeota in Hydrothermal Sediment.</title>
        <authorList>
            <person name="Zhou Z."/>
            <person name="Liu Y."/>
            <person name="Xu W."/>
            <person name="Pan J."/>
            <person name="Luo Z.H."/>
            <person name="Li M."/>
        </authorList>
    </citation>
    <scope>NUCLEOTIDE SEQUENCE</scope>
    <source>
        <strain evidence="6">SpSt-649</strain>
    </source>
</reference>
<evidence type="ECO:0000313" key="6">
    <source>
        <dbReference type="EMBL" id="HGM46160.1"/>
    </source>
</evidence>
<proteinExistence type="predicted"/>
<protein>
    <recommendedName>
        <fullName evidence="7">NADH-quinone oxidoreductase subunit H</fullName>
    </recommendedName>
</protein>
<dbReference type="PANTHER" id="PTHR43359:SF1">
    <property type="entry name" value="FORMATE HYDROGENLYASE SUBUNIT 4-RELATED"/>
    <property type="match status" value="1"/>
</dbReference>
<dbReference type="GO" id="GO:0005886">
    <property type="term" value="C:plasma membrane"/>
    <property type="evidence" value="ECO:0007669"/>
    <property type="project" value="TreeGrafter"/>
</dbReference>
<dbReference type="EMBL" id="DTBQ01000007">
    <property type="protein sequence ID" value="HGM46160.1"/>
    <property type="molecule type" value="Genomic_DNA"/>
</dbReference>
<evidence type="ECO:0000256" key="4">
    <source>
        <dbReference type="ARBA" id="ARBA00023136"/>
    </source>
</evidence>
<feature type="transmembrane region" description="Helical" evidence="5">
    <location>
        <begin position="254"/>
        <end position="273"/>
    </location>
</feature>
<feature type="transmembrane region" description="Helical" evidence="5">
    <location>
        <begin position="285"/>
        <end position="303"/>
    </location>
</feature>
<dbReference type="AlphaFoldDB" id="A0A7C4D1A7"/>
<feature type="transmembrane region" description="Helical" evidence="5">
    <location>
        <begin position="169"/>
        <end position="189"/>
    </location>
</feature>
<feature type="transmembrane region" description="Helical" evidence="5">
    <location>
        <begin position="6"/>
        <end position="30"/>
    </location>
</feature>
<keyword evidence="2 5" id="KW-0812">Transmembrane</keyword>
<accession>A0A7C4D1A7</accession>
<evidence type="ECO:0008006" key="7">
    <source>
        <dbReference type="Google" id="ProtNLM"/>
    </source>
</evidence>
<feature type="transmembrane region" description="Helical" evidence="5">
    <location>
        <begin position="103"/>
        <end position="124"/>
    </location>
</feature>
<organism evidence="6">
    <name type="scientific">Thermofilum pendens</name>
    <dbReference type="NCBI Taxonomy" id="2269"/>
    <lineage>
        <taxon>Archaea</taxon>
        <taxon>Thermoproteota</taxon>
        <taxon>Thermoprotei</taxon>
        <taxon>Thermofilales</taxon>
        <taxon>Thermofilaceae</taxon>
        <taxon>Thermofilum</taxon>
    </lineage>
</organism>
<comment type="subcellular location">
    <subcellularLocation>
        <location evidence="1">Membrane</location>
        <topology evidence="1">Multi-pass membrane protein</topology>
    </subcellularLocation>
</comment>
<evidence type="ECO:0000256" key="2">
    <source>
        <dbReference type="ARBA" id="ARBA00022692"/>
    </source>
</evidence>
<feature type="transmembrane region" description="Helical" evidence="5">
    <location>
        <begin position="226"/>
        <end position="248"/>
    </location>
</feature>
<gene>
    <name evidence="6" type="ORF">ENU21_00200</name>
</gene>
<comment type="caution">
    <text evidence="6">The sequence shown here is derived from an EMBL/GenBank/DDBJ whole genome shotgun (WGS) entry which is preliminary data.</text>
</comment>
<feature type="transmembrane region" description="Helical" evidence="5">
    <location>
        <begin position="70"/>
        <end position="91"/>
    </location>
</feature>
<evidence type="ECO:0000256" key="5">
    <source>
        <dbReference type="SAM" id="Phobius"/>
    </source>
</evidence>
<evidence type="ECO:0000256" key="3">
    <source>
        <dbReference type="ARBA" id="ARBA00022989"/>
    </source>
</evidence>
<keyword evidence="4 5" id="KW-0472">Membrane</keyword>
<sequence length="307" mass="32070">MALQGGVYQALLTALLFIYVFFAAVLVAGVRRKLRARLQGRVGPPVWQPILDFLKLLFKKPTAPSLANPVYVSAAVIALLASLAAAALVPFTRQHPLCFAGDIVAFFILLFAGEAVLVVGGLASGNPYSWLSGMRAMLIMMVRELLLAGALLLLYASTQKLSLVEALPAVPPAVAVPLALFFVAFALVLSMSTLFSAPVAETEVLEGYFIEYSGPLLAMAELSHWLLAYAPLALASSLFLAAAGALGLSWLAAAAHLLMLAAFSAVLAVLDAAFARLRIWGAMKLAAALLGALLALGAALLALKVGA</sequence>
<dbReference type="InterPro" id="IPR001694">
    <property type="entry name" value="NADH_UbQ_OxRdtase_su1/FPO"/>
</dbReference>
<dbReference type="Pfam" id="PF00146">
    <property type="entry name" value="NADHdh"/>
    <property type="match status" value="1"/>
</dbReference>
<name>A0A7C4D1A7_THEPE</name>
<feature type="transmembrane region" description="Helical" evidence="5">
    <location>
        <begin position="136"/>
        <end position="157"/>
    </location>
</feature>
<evidence type="ECO:0000256" key="1">
    <source>
        <dbReference type="ARBA" id="ARBA00004141"/>
    </source>
</evidence>
<dbReference type="InterPro" id="IPR052561">
    <property type="entry name" value="ComplexI_Subunit1"/>
</dbReference>